<evidence type="ECO:0000313" key="4">
    <source>
        <dbReference type="EMBL" id="SIT84711.1"/>
    </source>
</evidence>
<dbReference type="InterPro" id="IPR018188">
    <property type="entry name" value="RNase_T2_His_AS_1"/>
</dbReference>
<dbReference type="AlphaFoldDB" id="A0A1R3X1A8"/>
<feature type="chain" id="PRO_5013114070" evidence="3">
    <location>
        <begin position="18"/>
        <end position="209"/>
    </location>
</feature>
<dbReference type="GO" id="GO:0003723">
    <property type="term" value="F:RNA binding"/>
    <property type="evidence" value="ECO:0007669"/>
    <property type="project" value="InterPro"/>
</dbReference>
<dbReference type="Gene3D" id="3.90.730.10">
    <property type="entry name" value="Ribonuclease T2-like"/>
    <property type="match status" value="1"/>
</dbReference>
<dbReference type="GO" id="GO:0006401">
    <property type="term" value="P:RNA catabolic process"/>
    <property type="evidence" value="ECO:0007669"/>
    <property type="project" value="UniProtKB-ARBA"/>
</dbReference>
<organism evidence="4 5">
    <name type="scientific">Yoonia rosea</name>
    <dbReference type="NCBI Taxonomy" id="287098"/>
    <lineage>
        <taxon>Bacteria</taxon>
        <taxon>Pseudomonadati</taxon>
        <taxon>Pseudomonadota</taxon>
        <taxon>Alphaproteobacteria</taxon>
        <taxon>Rhodobacterales</taxon>
        <taxon>Paracoccaceae</taxon>
        <taxon>Yoonia</taxon>
    </lineage>
</organism>
<dbReference type="PROSITE" id="PS00530">
    <property type="entry name" value="RNASE_T2_1"/>
    <property type="match status" value="1"/>
</dbReference>
<dbReference type="SUPFAM" id="SSF55895">
    <property type="entry name" value="Ribonuclease Rh-like"/>
    <property type="match status" value="1"/>
</dbReference>
<dbReference type="Proteomes" id="UP000186997">
    <property type="component" value="Unassembled WGS sequence"/>
</dbReference>
<dbReference type="Pfam" id="PF00445">
    <property type="entry name" value="Ribonuclease_T2"/>
    <property type="match status" value="1"/>
</dbReference>
<dbReference type="OrthoDB" id="4720638at2"/>
<evidence type="ECO:0000256" key="1">
    <source>
        <dbReference type="ARBA" id="ARBA00007469"/>
    </source>
</evidence>
<dbReference type="InterPro" id="IPR001568">
    <property type="entry name" value="RNase_T2-like"/>
</dbReference>
<dbReference type="PANTHER" id="PTHR11240">
    <property type="entry name" value="RIBONUCLEASE T2"/>
    <property type="match status" value="1"/>
</dbReference>
<keyword evidence="5" id="KW-1185">Reference proteome</keyword>
<accession>A0A1R3X1A8</accession>
<dbReference type="EMBL" id="FTPR01000001">
    <property type="protein sequence ID" value="SIT84711.1"/>
    <property type="molecule type" value="Genomic_DNA"/>
</dbReference>
<dbReference type="GO" id="GO:0033897">
    <property type="term" value="F:ribonuclease T2 activity"/>
    <property type="evidence" value="ECO:0007669"/>
    <property type="project" value="InterPro"/>
</dbReference>
<name>A0A1R3X1A8_9RHOB</name>
<proteinExistence type="inferred from homology"/>
<dbReference type="PANTHER" id="PTHR11240:SF22">
    <property type="entry name" value="RIBONUCLEASE T2"/>
    <property type="match status" value="1"/>
</dbReference>
<dbReference type="CDD" id="cd01062">
    <property type="entry name" value="RNase_T2_prok"/>
    <property type="match status" value="1"/>
</dbReference>
<feature type="signal peptide" evidence="3">
    <location>
        <begin position="1"/>
        <end position="17"/>
    </location>
</feature>
<keyword evidence="3" id="KW-0732">Signal</keyword>
<evidence type="ECO:0000256" key="3">
    <source>
        <dbReference type="SAM" id="SignalP"/>
    </source>
</evidence>
<dbReference type="RefSeq" id="WP_076659330.1">
    <property type="nucleotide sequence ID" value="NZ_FTPR01000001.1"/>
</dbReference>
<comment type="similarity">
    <text evidence="1 2">Belongs to the RNase T2 family.</text>
</comment>
<evidence type="ECO:0000256" key="2">
    <source>
        <dbReference type="RuleBase" id="RU004328"/>
    </source>
</evidence>
<dbReference type="InterPro" id="IPR039378">
    <property type="entry name" value="RNase_T2_prok"/>
</dbReference>
<reference evidence="5" key="1">
    <citation type="submission" date="2017-01" db="EMBL/GenBank/DDBJ databases">
        <authorList>
            <person name="Varghese N."/>
            <person name="Submissions S."/>
        </authorList>
    </citation>
    <scope>NUCLEOTIDE SEQUENCE [LARGE SCALE GENOMIC DNA]</scope>
    <source>
        <strain evidence="5">DSM 29591</strain>
    </source>
</reference>
<protein>
    <submittedName>
        <fullName evidence="4">Ribonuclease T2</fullName>
    </submittedName>
</protein>
<evidence type="ECO:0000313" key="5">
    <source>
        <dbReference type="Proteomes" id="UP000186997"/>
    </source>
</evidence>
<dbReference type="STRING" id="287098.SAMN05421665_1909"/>
<sequence length="209" mass="23415">MQRLLALLCFMASPLSAQDRAGDFDYYVMSLSWSANWCALEGDARGSPQCDAEADFGWILHGLWPQYENGYPANCPTSERSPSRSDTAAMADIMGTSGLAWHQWRKHGVCSGLSSEDYFALSREAFGRINRPEVFRALTRQVTLPASLIEEAFLKENAALEADQITITCKSGYIQEARICLTRDLEFRDCGRDVIRDCSMTSAQFDPMR</sequence>
<dbReference type="InterPro" id="IPR036430">
    <property type="entry name" value="RNase_T2-like_sf"/>
</dbReference>
<gene>
    <name evidence="4" type="ORF">SAMN05421665_1909</name>
</gene>